<proteinExistence type="predicted"/>
<evidence type="ECO:0000256" key="2">
    <source>
        <dbReference type="SAM" id="Phobius"/>
    </source>
</evidence>
<feature type="compositionally biased region" description="Polar residues" evidence="1">
    <location>
        <begin position="634"/>
        <end position="649"/>
    </location>
</feature>
<protein>
    <submittedName>
        <fullName evidence="4">ORF1</fullName>
    </submittedName>
</protein>
<feature type="compositionally biased region" description="Basic and acidic residues" evidence="1">
    <location>
        <begin position="587"/>
        <end position="596"/>
    </location>
</feature>
<accession>A0A223DNA8</accession>
<keyword evidence="2" id="KW-0472">Membrane</keyword>
<dbReference type="InterPro" id="IPR043646">
    <property type="entry name" value="Chropara_Vmeth_dom"/>
</dbReference>
<evidence type="ECO:0000256" key="1">
    <source>
        <dbReference type="SAM" id="MobiDB-lite"/>
    </source>
</evidence>
<evidence type="ECO:0000313" key="4">
    <source>
        <dbReference type="EMBL" id="ASS83253.1"/>
    </source>
</evidence>
<feature type="region of interest" description="Disordered" evidence="1">
    <location>
        <begin position="573"/>
        <end position="686"/>
    </location>
</feature>
<feature type="compositionally biased region" description="Basic and acidic residues" evidence="1">
    <location>
        <begin position="662"/>
        <end position="673"/>
    </location>
</feature>
<organism evidence="4">
    <name type="scientific">Lake Sinai virus 1</name>
    <dbReference type="NCBI Taxonomy" id="1041806"/>
    <lineage>
        <taxon>Viruses</taxon>
        <taxon>Riboviria</taxon>
        <taxon>Orthornavirae</taxon>
        <taxon>Kitrinoviricota</taxon>
        <taxon>Magsaviricetes</taxon>
        <taxon>Nodamuvirales</taxon>
        <taxon>Sinhaliviridae</taxon>
        <taxon>Sinaivirus</taxon>
    </lineage>
</organism>
<sequence>MVKLAFAAFVSLYIICQVPPISYWIEDLVDDFDTMCSYEYAAADAYNNFVHRHRVAAYAAGVRIHRYRTPWYCAASRSVPVVHPLNWLMTQYDLTTGHVRELLDRLEVVNVTLRDGLRTVADTAFTAYMYYQIMWCQLALIVLLVGLFSAIICSSRVRVVRVRNRVRGYSIADLRNEFDESTSDITLPLSRGHSCLNFQRRVAESWCLDQLLRYFHGLRFVSASRGRWAELGHRIHWCSPVVMDGSFVPEATHHGVLCRRQPSACRDRFEIPACVISHADYYMSPDQLASTVTGPTFIINHDYLAPDSLSVAEATTRVANGHVTSSVREGPIYGPHPYYLWNNEGVVVSSTGAFRYYRVGRLFDTSVYYAFPAAGTYSCDDPTNLRRSTVGDLHYYSPHEKKFISYSADDTNYHVFGTSVPRSRADYCAATFCRSARDDKFYDGLRSYYQNRCRAIGFNDARDTLILDFIIHLCDEASLKTFGFSRLSVAPSSWTAYCLSWFLVKVNHMMPLALTSFVVSALHRFFGARSAPWNWASIHLPTYDMVTSPFRLRMFGRNPTTFNLERFRAEASVVGAPNPGQSAEGTCEDRRKHDIQPGDPSPPPSSVPSLSSGDSIEASDHLLFDNRSRPASVDSRSTNTQASRSSGILSNKGKAGRKSHRSSHDNSDADHGHSVRHPKRTTHPLCPDPTASCGPHFFMSVCESNESVPTLFHAHSVGGEDITHIIEPSVGSTISKRFSAAQLRLLSWSIDGIFNTLSRAATSSFVESSLLSLSRFMQQAPPTKSIAETRRCLLFGGPRQRFKGYDTFDLGFMGIAVPADKTAGVASCLREVARQHASADAPHEGSKLY</sequence>
<feature type="compositionally biased region" description="Basic and acidic residues" evidence="1">
    <location>
        <begin position="618"/>
        <end position="628"/>
    </location>
</feature>
<name>A0A223DNA8_9VIRU</name>
<keyword evidence="2" id="KW-0812">Transmembrane</keyword>
<evidence type="ECO:0000259" key="3">
    <source>
        <dbReference type="Pfam" id="PF19223"/>
    </source>
</evidence>
<feature type="transmembrane region" description="Helical" evidence="2">
    <location>
        <begin position="129"/>
        <end position="153"/>
    </location>
</feature>
<reference evidence="4" key="1">
    <citation type="journal article" date="2017" name="Sci. Rep.">
        <title>Absence of deformed wing virus and Varroa destructor in Australia provides unique perspectives on honeybee viral landscapes and colony losses.</title>
        <authorList>
            <person name="Roberts J.M.K."/>
            <person name="Anderson D.L."/>
            <person name="Durr P.A."/>
        </authorList>
    </citation>
    <scope>NUCLEOTIDE SEQUENCE</scope>
    <source>
        <strain evidence="4">WA2</strain>
    </source>
</reference>
<dbReference type="EMBL" id="KY465698">
    <property type="protein sequence ID" value="ASS83253.1"/>
    <property type="molecule type" value="Genomic_RNA"/>
</dbReference>
<keyword evidence="2" id="KW-1133">Transmembrane helix</keyword>
<feature type="domain" description="Chroparavirus methyltransferase" evidence="3">
    <location>
        <begin position="191"/>
        <end position="481"/>
    </location>
</feature>
<dbReference type="Pfam" id="PF19223">
    <property type="entry name" value="Chropara_Vmeth"/>
    <property type="match status" value="1"/>
</dbReference>